<evidence type="ECO:0000313" key="1">
    <source>
        <dbReference type="EMBL" id="OMH83285.1"/>
    </source>
</evidence>
<evidence type="ECO:0000313" key="2">
    <source>
        <dbReference type="Proteomes" id="UP000188320"/>
    </source>
</evidence>
<proteinExistence type="predicted"/>
<dbReference type="Proteomes" id="UP000188320">
    <property type="component" value="Unassembled WGS sequence"/>
</dbReference>
<keyword evidence="2" id="KW-1185">Reference proteome</keyword>
<accession>A0A1R1PQM7</accession>
<reference evidence="2" key="1">
    <citation type="submission" date="2017-01" db="EMBL/GenBank/DDBJ databases">
        <authorList>
            <person name="Wang Y."/>
            <person name="White M."/>
            <person name="Kvist S."/>
            <person name="Moncalvo J.-M."/>
        </authorList>
    </citation>
    <scope>NUCLEOTIDE SEQUENCE [LARGE SCALE GENOMIC DNA]</scope>
    <source>
        <strain evidence="2">COL-18-3</strain>
    </source>
</reference>
<name>A0A1R1PQM7_ZANCU</name>
<dbReference type="AlphaFoldDB" id="A0A1R1PQM7"/>
<sequence>MVYLGHKPSSSKGALAAKTNYASWVWDSIPTGRWFKEVVSTLSWSKICILVRHIPSKNCAVTSSTKDGTSVSLFLVERVTILFDTLPRNRK</sequence>
<organism evidence="1 2">
    <name type="scientific">Zancudomyces culisetae</name>
    <name type="common">Gut fungus</name>
    <name type="synonym">Smittium culisetae</name>
    <dbReference type="NCBI Taxonomy" id="1213189"/>
    <lineage>
        <taxon>Eukaryota</taxon>
        <taxon>Fungi</taxon>
        <taxon>Fungi incertae sedis</taxon>
        <taxon>Zoopagomycota</taxon>
        <taxon>Kickxellomycotina</taxon>
        <taxon>Harpellomycetes</taxon>
        <taxon>Harpellales</taxon>
        <taxon>Legeriomycetaceae</taxon>
        <taxon>Zancudomyces</taxon>
    </lineage>
</organism>
<comment type="caution">
    <text evidence="1">The sequence shown here is derived from an EMBL/GenBank/DDBJ whole genome shotgun (WGS) entry which is preliminary data.</text>
</comment>
<protein>
    <submittedName>
        <fullName evidence="1">Uncharacterized protein</fullName>
    </submittedName>
</protein>
<gene>
    <name evidence="1" type="ORF">AX774_g3212</name>
</gene>
<dbReference type="EMBL" id="LSSK01000461">
    <property type="protein sequence ID" value="OMH83285.1"/>
    <property type="molecule type" value="Genomic_DNA"/>
</dbReference>